<name>A0A0R3WZE9_HYDTA</name>
<evidence type="ECO:0000313" key="3">
    <source>
        <dbReference type="WBParaSite" id="TTAC_0000616701-mRNA-1"/>
    </source>
</evidence>
<protein>
    <submittedName>
        <fullName evidence="1 3">Uncharacterized protein</fullName>
    </submittedName>
</protein>
<dbReference type="AlphaFoldDB" id="A0A0R3WZE9"/>
<dbReference type="EMBL" id="UYWX01020294">
    <property type="protein sequence ID" value="VDM30313.1"/>
    <property type="molecule type" value="Genomic_DNA"/>
</dbReference>
<dbReference type="Proteomes" id="UP000274429">
    <property type="component" value="Unassembled WGS sequence"/>
</dbReference>
<organism evidence="3">
    <name type="scientific">Hydatigena taeniaeformis</name>
    <name type="common">Feline tapeworm</name>
    <name type="synonym">Taenia taeniaeformis</name>
    <dbReference type="NCBI Taxonomy" id="6205"/>
    <lineage>
        <taxon>Eukaryota</taxon>
        <taxon>Metazoa</taxon>
        <taxon>Spiralia</taxon>
        <taxon>Lophotrochozoa</taxon>
        <taxon>Platyhelminthes</taxon>
        <taxon>Cestoda</taxon>
        <taxon>Eucestoda</taxon>
        <taxon>Cyclophyllidea</taxon>
        <taxon>Taeniidae</taxon>
        <taxon>Hydatigera</taxon>
    </lineage>
</organism>
<dbReference type="OrthoDB" id="10035275at2759"/>
<proteinExistence type="predicted"/>
<accession>A0A0R3WZE9</accession>
<gene>
    <name evidence="1" type="ORF">TTAC_LOCUS6152</name>
</gene>
<reference evidence="3" key="1">
    <citation type="submission" date="2017-02" db="UniProtKB">
        <authorList>
            <consortium name="WormBaseParasite"/>
        </authorList>
    </citation>
    <scope>IDENTIFICATION</scope>
</reference>
<dbReference type="WBParaSite" id="TTAC_0000616701-mRNA-1">
    <property type="protein sequence ID" value="TTAC_0000616701-mRNA-1"/>
    <property type="gene ID" value="TTAC_0000616701"/>
</dbReference>
<reference evidence="1 2" key="2">
    <citation type="submission" date="2018-11" db="EMBL/GenBank/DDBJ databases">
        <authorList>
            <consortium name="Pathogen Informatics"/>
        </authorList>
    </citation>
    <scope>NUCLEOTIDE SEQUENCE [LARGE SCALE GENOMIC DNA]</scope>
</reference>
<evidence type="ECO:0000313" key="2">
    <source>
        <dbReference type="Proteomes" id="UP000274429"/>
    </source>
</evidence>
<sequence>MKEQQQPPYQPPRGRQWLHALPQCLEAMVPPVVCIGATDEHSFVSDPHEADCAHHHRIGSVTSTIHMAGRVDG</sequence>
<keyword evidence="2" id="KW-1185">Reference proteome</keyword>
<evidence type="ECO:0000313" key="1">
    <source>
        <dbReference type="EMBL" id="VDM30313.1"/>
    </source>
</evidence>